<dbReference type="GO" id="GO:0016628">
    <property type="term" value="F:oxidoreductase activity, acting on the CH-CH group of donors, NAD or NADP as acceptor"/>
    <property type="evidence" value="ECO:0007669"/>
    <property type="project" value="UniProtKB-ARBA"/>
</dbReference>
<evidence type="ECO:0000313" key="5">
    <source>
        <dbReference type="EMBL" id="OPA86109.1"/>
    </source>
</evidence>
<evidence type="ECO:0000313" key="6">
    <source>
        <dbReference type="Proteomes" id="UP000190965"/>
    </source>
</evidence>
<dbReference type="Pfam" id="PF00724">
    <property type="entry name" value="Oxidored_FMN"/>
    <property type="match status" value="1"/>
</dbReference>
<feature type="domain" description="NADH:flavin oxidoreductase/NADH oxidase N-terminal" evidence="4">
    <location>
        <begin position="7"/>
        <end position="332"/>
    </location>
</feature>
<keyword evidence="3" id="KW-0560">Oxidoreductase</keyword>
<organism evidence="5 6">
    <name type="scientific">Pseudomonas fluorescens</name>
    <dbReference type="NCBI Taxonomy" id="294"/>
    <lineage>
        <taxon>Bacteria</taxon>
        <taxon>Pseudomonadati</taxon>
        <taxon>Pseudomonadota</taxon>
        <taxon>Gammaproteobacteria</taxon>
        <taxon>Pseudomonadales</taxon>
        <taxon>Pseudomonadaceae</taxon>
        <taxon>Pseudomonas</taxon>
    </lineage>
</organism>
<evidence type="ECO:0000256" key="1">
    <source>
        <dbReference type="ARBA" id="ARBA00001917"/>
    </source>
</evidence>
<dbReference type="InterPro" id="IPR013785">
    <property type="entry name" value="Aldolase_TIM"/>
</dbReference>
<dbReference type="FunFam" id="3.20.20.70:FF:000059">
    <property type="entry name" value="N-ethylmaleimide reductase, FMN-linked"/>
    <property type="match status" value="1"/>
</dbReference>
<accession>A0A1T2Y216</accession>
<reference evidence="5 6" key="1">
    <citation type="submission" date="2016-12" db="EMBL/GenBank/DDBJ databases">
        <title>Draft genome sequences of seven strains of Pseudomonas fluorescens that produce 4-formylaminooxyvinylglycine.</title>
        <authorList>
            <person name="Okrent R.A."/>
            <person name="Manning V.A."/>
            <person name="Trippe K.M."/>
        </authorList>
    </citation>
    <scope>NUCLEOTIDE SEQUENCE [LARGE SCALE GENOMIC DNA]</scope>
    <source>
        <strain evidence="5 6">P5A</strain>
    </source>
</reference>
<comment type="caution">
    <text evidence="5">The sequence shown here is derived from an EMBL/GenBank/DDBJ whole genome shotgun (WGS) entry which is preliminary data.</text>
</comment>
<dbReference type="SUPFAM" id="SSF51395">
    <property type="entry name" value="FMN-linked oxidoreductases"/>
    <property type="match status" value="1"/>
</dbReference>
<dbReference type="GO" id="GO:0005829">
    <property type="term" value="C:cytosol"/>
    <property type="evidence" value="ECO:0007669"/>
    <property type="project" value="TreeGrafter"/>
</dbReference>
<dbReference type="EMBL" id="MSDF01000052">
    <property type="protein sequence ID" value="OPA86109.1"/>
    <property type="molecule type" value="Genomic_DNA"/>
</dbReference>
<evidence type="ECO:0000256" key="2">
    <source>
        <dbReference type="ARBA" id="ARBA00005979"/>
    </source>
</evidence>
<dbReference type="GO" id="GO:0010181">
    <property type="term" value="F:FMN binding"/>
    <property type="evidence" value="ECO:0007669"/>
    <property type="project" value="InterPro"/>
</dbReference>
<comment type="similarity">
    <text evidence="2">Belongs to the NADH:flavin oxidoreductase/NADH oxidase family.</text>
</comment>
<gene>
    <name evidence="5" type="ORF">BFW87_25500</name>
</gene>
<evidence type="ECO:0000256" key="3">
    <source>
        <dbReference type="ARBA" id="ARBA00023002"/>
    </source>
</evidence>
<dbReference type="Proteomes" id="UP000190965">
    <property type="component" value="Unassembled WGS sequence"/>
</dbReference>
<dbReference type="InterPro" id="IPR045247">
    <property type="entry name" value="Oye-like"/>
</dbReference>
<sequence length="364" mass="39469">MKILESYQLGALALSNRVVMAPMTRSRARADGVPGDLAALYYTQRSSMGLIISEAINISEGAKGVPNTPGLYTMDQIEGWYEVTSAVHAQGGLIYAQLWHTGRAGHSSARAGVPGVAPSAIRIEGQQSFTRDGPMDFEVPHALTIEEIKTVISDYRVAAMNARIAGFDGVELHAAFGYLPNQFLVDAANQRTDSYGGSIDNRVRFTLEVLQALMEVWGERRVGIKLSPSNTYNGMTDSDPEALYKHLITALNKLPLAYLQLMQPLFPLDEFPDWPKDTVATYARFFAGTVIANGGYTRETAGEEIQSGRTDLVAFGTLALANPDLPVRFDRGGPFNEADRATLYAGGTDKGYTDYPALSAKGDS</sequence>
<dbReference type="RefSeq" id="WP_254865949.1">
    <property type="nucleotide sequence ID" value="NZ_MSDF01000052.1"/>
</dbReference>
<dbReference type="CDD" id="cd02933">
    <property type="entry name" value="OYE_like_FMN"/>
    <property type="match status" value="1"/>
</dbReference>
<evidence type="ECO:0000259" key="4">
    <source>
        <dbReference type="Pfam" id="PF00724"/>
    </source>
</evidence>
<dbReference type="AlphaFoldDB" id="A0A1T2Y216"/>
<name>A0A1T2Y216_PSEFL</name>
<comment type="cofactor">
    <cofactor evidence="1">
        <name>FMN</name>
        <dbReference type="ChEBI" id="CHEBI:58210"/>
    </cofactor>
</comment>
<dbReference type="PANTHER" id="PTHR22893">
    <property type="entry name" value="NADH OXIDOREDUCTASE-RELATED"/>
    <property type="match status" value="1"/>
</dbReference>
<dbReference type="InterPro" id="IPR001155">
    <property type="entry name" value="OxRdtase_FMN_N"/>
</dbReference>
<dbReference type="Gene3D" id="3.20.20.70">
    <property type="entry name" value="Aldolase class I"/>
    <property type="match status" value="1"/>
</dbReference>
<dbReference type="PANTHER" id="PTHR22893:SF91">
    <property type="entry name" value="NADPH DEHYDROGENASE 2-RELATED"/>
    <property type="match status" value="1"/>
</dbReference>
<proteinExistence type="inferred from homology"/>
<protein>
    <submittedName>
        <fullName evidence="5">Alkene reductase</fullName>
    </submittedName>
</protein>